<dbReference type="AlphaFoldDB" id="E9CSM1"/>
<proteinExistence type="predicted"/>
<reference evidence="3" key="2">
    <citation type="submission" date="2010-03" db="EMBL/GenBank/DDBJ databases">
        <title>The genome sequence of Coccidioides posadasii strain Silveira.</title>
        <authorList>
            <consortium name="The Broad Institute Genome Sequencing Center for Infectious Disease"/>
            <person name="Neafsey D."/>
            <person name="Orbach M."/>
            <person name="Henn M.R."/>
            <person name="Cole G.T."/>
            <person name="Galgiani J."/>
            <person name="Gardner M.J."/>
            <person name="Kirkland T.N."/>
            <person name="Taylor J.W."/>
            <person name="Young S.K."/>
            <person name="Zeng Q."/>
            <person name="Koehrsen M."/>
            <person name="Alvarado L."/>
            <person name="Berlin A."/>
            <person name="Borenstein D."/>
            <person name="Chapman S.B."/>
            <person name="Chen Z."/>
            <person name="Engels R."/>
            <person name="Freedman E."/>
            <person name="Gellesch M."/>
            <person name="Goldberg J."/>
            <person name="Griggs A."/>
            <person name="Gujja S."/>
            <person name="Heilman E."/>
            <person name="Heiman D."/>
            <person name="Howarth C."/>
            <person name="Jen D."/>
            <person name="Larson L."/>
            <person name="Mehta T."/>
            <person name="Neiman D."/>
            <person name="Park D."/>
            <person name="Pearson M."/>
            <person name="Richards J."/>
            <person name="Roberts A."/>
            <person name="Saif S."/>
            <person name="Shea T."/>
            <person name="Shenoy N."/>
            <person name="Sisk P."/>
            <person name="Stolte C."/>
            <person name="Sykes S."/>
            <person name="Walk T."/>
            <person name="White J."/>
            <person name="Yandava C."/>
            <person name="Haas B."/>
            <person name="Nusbaum C."/>
            <person name="Birren B."/>
        </authorList>
    </citation>
    <scope>NUCLEOTIDE SEQUENCE [LARGE SCALE GENOMIC DNA]</scope>
    <source>
        <strain evidence="3">RMSCC 757 / Silveira</strain>
    </source>
</reference>
<dbReference type="Proteomes" id="UP000002497">
    <property type="component" value="Unassembled WGS sequence"/>
</dbReference>
<evidence type="ECO:0000256" key="1">
    <source>
        <dbReference type="SAM" id="MobiDB-lite"/>
    </source>
</evidence>
<accession>E9CSM1</accession>
<evidence type="ECO:0000313" key="3">
    <source>
        <dbReference type="Proteomes" id="UP000002497"/>
    </source>
</evidence>
<gene>
    <name evidence="2" type="ORF">CPSG_00580</name>
</gene>
<reference evidence="3" key="1">
    <citation type="journal article" date="2010" name="Genome Res.">
        <title>Population genomic sequencing of Coccidioides fungi reveals recent hybridization and transposon control.</title>
        <authorList>
            <person name="Neafsey D.E."/>
            <person name="Barker B.M."/>
            <person name="Sharpton T.J."/>
            <person name="Stajich J.E."/>
            <person name="Park D.J."/>
            <person name="Whiston E."/>
            <person name="Hung C.-Y."/>
            <person name="McMahan C."/>
            <person name="White J."/>
            <person name="Sykes S."/>
            <person name="Heiman D."/>
            <person name="Young S."/>
            <person name="Zeng Q."/>
            <person name="Abouelleil A."/>
            <person name="Aftuck L."/>
            <person name="Bessette D."/>
            <person name="Brown A."/>
            <person name="FitzGerald M."/>
            <person name="Lui A."/>
            <person name="Macdonald J.P."/>
            <person name="Priest M."/>
            <person name="Orbach M.J."/>
            <person name="Galgiani J.N."/>
            <person name="Kirkland T.N."/>
            <person name="Cole G.T."/>
            <person name="Birren B.W."/>
            <person name="Henn M.R."/>
            <person name="Taylor J.W."/>
            <person name="Rounsley S.D."/>
        </authorList>
    </citation>
    <scope>NUCLEOTIDE SEQUENCE [LARGE SCALE GENOMIC DNA]</scope>
    <source>
        <strain evidence="3">RMSCC 757 / Silveira</strain>
    </source>
</reference>
<organism evidence="3">
    <name type="scientific">Coccidioides posadasii (strain RMSCC 757 / Silveira)</name>
    <name type="common">Valley fever fungus</name>
    <dbReference type="NCBI Taxonomy" id="443226"/>
    <lineage>
        <taxon>Eukaryota</taxon>
        <taxon>Fungi</taxon>
        <taxon>Dikarya</taxon>
        <taxon>Ascomycota</taxon>
        <taxon>Pezizomycotina</taxon>
        <taxon>Eurotiomycetes</taxon>
        <taxon>Eurotiomycetidae</taxon>
        <taxon>Onygenales</taxon>
        <taxon>Onygenaceae</taxon>
        <taxon>Coccidioides</taxon>
    </lineage>
</organism>
<sequence length="50" mass="5350">MKVQIAVTRRASRGNSLVTAQARGGTPDAMAARETLPQQSRDSLSRPRVG</sequence>
<dbReference type="VEuPathDB" id="FungiDB:CPSG_00580"/>
<dbReference type="HOGENOM" id="CLU_3124915_0_0_1"/>
<dbReference type="EMBL" id="GL636486">
    <property type="protein sequence ID" value="EFW22681.1"/>
    <property type="molecule type" value="Genomic_DNA"/>
</dbReference>
<feature type="region of interest" description="Disordered" evidence="1">
    <location>
        <begin position="20"/>
        <end position="50"/>
    </location>
</feature>
<name>E9CSM1_COCPS</name>
<protein>
    <submittedName>
        <fullName evidence="2">Predicted protein</fullName>
    </submittedName>
</protein>
<keyword evidence="3" id="KW-1185">Reference proteome</keyword>
<evidence type="ECO:0000313" key="2">
    <source>
        <dbReference type="EMBL" id="EFW22681.1"/>
    </source>
</evidence>